<dbReference type="Pfam" id="PF10025">
    <property type="entry name" value="DUF2267"/>
    <property type="match status" value="1"/>
</dbReference>
<name>A0ABS1MZK2_9ACTN</name>
<proteinExistence type="predicted"/>
<comment type="caution">
    <text evidence="1">The sequence shown here is derived from an EMBL/GenBank/DDBJ whole genome shotgun (WGS) entry which is preliminary data.</text>
</comment>
<reference evidence="1 2" key="1">
    <citation type="submission" date="2021-01" db="EMBL/GenBank/DDBJ databases">
        <title>WGS of actinomycetes isolated from Thailand.</title>
        <authorList>
            <person name="Thawai C."/>
        </authorList>
    </citation>
    <scope>NUCLEOTIDE SEQUENCE [LARGE SCALE GENOMIC DNA]</scope>
    <source>
        <strain evidence="1 2">CH9-7</strain>
    </source>
</reference>
<dbReference type="RefSeq" id="WP_201808693.1">
    <property type="nucleotide sequence ID" value="NZ_JAERRI010000017.1"/>
</dbReference>
<dbReference type="Gene3D" id="1.10.490.110">
    <property type="entry name" value="Uncharacterized conserved protein DUF2267"/>
    <property type="match status" value="1"/>
</dbReference>
<gene>
    <name evidence="1" type="ORF">JK360_27945</name>
</gene>
<accession>A0ABS1MZK2</accession>
<evidence type="ECO:0000313" key="2">
    <source>
        <dbReference type="Proteomes" id="UP000629371"/>
    </source>
</evidence>
<sequence>MKSDEFLAKVRERGEYGSRAEAERVTGVVLRVLAGRITPGEVADLASQLSAPLDAALRPEGRTESYGREEFLRRVAEGTGARARTAEWDACAVLSTVAEAVSGGELNQVLGQLPSGYAVFFGKPGLSD</sequence>
<dbReference type="Proteomes" id="UP000629371">
    <property type="component" value="Unassembled WGS sequence"/>
</dbReference>
<dbReference type="EMBL" id="JAERRI010000017">
    <property type="protein sequence ID" value="MBL1093149.1"/>
    <property type="molecule type" value="Genomic_DNA"/>
</dbReference>
<protein>
    <submittedName>
        <fullName evidence="1">DUF2267 domain-containing protein</fullName>
    </submittedName>
</protein>
<evidence type="ECO:0000313" key="1">
    <source>
        <dbReference type="EMBL" id="MBL1093149.1"/>
    </source>
</evidence>
<keyword evidence="2" id="KW-1185">Reference proteome</keyword>
<organism evidence="1 2">
    <name type="scientific">Streptomyces siderophoricus</name>
    <dbReference type="NCBI Taxonomy" id="2802281"/>
    <lineage>
        <taxon>Bacteria</taxon>
        <taxon>Bacillati</taxon>
        <taxon>Actinomycetota</taxon>
        <taxon>Actinomycetes</taxon>
        <taxon>Kitasatosporales</taxon>
        <taxon>Streptomycetaceae</taxon>
        <taxon>Streptomyces</taxon>
    </lineage>
</organism>
<dbReference type="InterPro" id="IPR038282">
    <property type="entry name" value="DUF2267_sf"/>
</dbReference>
<dbReference type="InterPro" id="IPR018727">
    <property type="entry name" value="DUF2267"/>
</dbReference>